<dbReference type="PROSITE" id="PS51257">
    <property type="entry name" value="PROKAR_LIPOPROTEIN"/>
    <property type="match status" value="1"/>
</dbReference>
<keyword evidence="2" id="KW-1185">Reference proteome</keyword>
<dbReference type="EMBL" id="RQVR01000011">
    <property type="protein sequence ID" value="RRJ90456.1"/>
    <property type="molecule type" value="Genomic_DNA"/>
</dbReference>
<evidence type="ECO:0008006" key="3">
    <source>
        <dbReference type="Google" id="ProtNLM"/>
    </source>
</evidence>
<evidence type="ECO:0000313" key="1">
    <source>
        <dbReference type="EMBL" id="RRJ90456.1"/>
    </source>
</evidence>
<comment type="caution">
    <text evidence="1">The sequence shown here is derived from an EMBL/GenBank/DDBJ whole genome shotgun (WGS) entry which is preliminary data.</text>
</comment>
<reference evidence="1 2" key="1">
    <citation type="submission" date="2018-11" db="EMBL/GenBank/DDBJ databases">
        <title>Flavobacterium sp. nov., YIM 102600 draft genome.</title>
        <authorList>
            <person name="Li G."/>
            <person name="Jiang Y."/>
        </authorList>
    </citation>
    <scope>NUCLEOTIDE SEQUENCE [LARGE SCALE GENOMIC DNA]</scope>
    <source>
        <strain evidence="1 2">YIM 102600</strain>
    </source>
</reference>
<name>A0A3P3W8Z0_9FLAO</name>
<sequence length="270" mass="28907">MKNILKSAFLCLFIASLGSCEEDKVIFDSKNGESIAGFRSATYSLPVTEEGVSSIELVVDVTTVSNVDRVIDIELSPESTALPNEYTLDQATLVIPAGKYNGLIKITGYFDEIPPLVVKTLVFNLEDVPGARLIDGQTTATVMLSQFCPVFRNDFLGTYDAIENPGNYAYVCEVTAGAGPNDFIISNIWDADPNSVTKVSLSGNSASTILTFPPASENYLFNHPDYGAASVEANGGASTVDACALTMTLKFRVRVSVGTFTPNVVVLTKQ</sequence>
<dbReference type="AlphaFoldDB" id="A0A3P3W8Z0"/>
<proteinExistence type="predicted"/>
<dbReference type="OrthoDB" id="1341662at2"/>
<accession>A0A3P3W8Z0</accession>
<dbReference type="RefSeq" id="WP_125013039.1">
    <property type="nucleotide sequence ID" value="NZ_RQVR01000011.1"/>
</dbReference>
<gene>
    <name evidence="1" type="ORF">EG849_10480</name>
</gene>
<protein>
    <recommendedName>
        <fullName evidence="3">DUF1735 domain-containing protein</fullName>
    </recommendedName>
</protein>
<evidence type="ECO:0000313" key="2">
    <source>
        <dbReference type="Proteomes" id="UP000271937"/>
    </source>
</evidence>
<organism evidence="1 2">
    <name type="scientific">Flavobacterium macacae</name>
    <dbReference type="NCBI Taxonomy" id="2488993"/>
    <lineage>
        <taxon>Bacteria</taxon>
        <taxon>Pseudomonadati</taxon>
        <taxon>Bacteroidota</taxon>
        <taxon>Flavobacteriia</taxon>
        <taxon>Flavobacteriales</taxon>
        <taxon>Flavobacteriaceae</taxon>
        <taxon>Flavobacterium</taxon>
    </lineage>
</organism>
<dbReference type="Proteomes" id="UP000271937">
    <property type="component" value="Unassembled WGS sequence"/>
</dbReference>